<dbReference type="Gene3D" id="3.80.10.10">
    <property type="entry name" value="Ribonuclease Inhibitor"/>
    <property type="match status" value="1"/>
</dbReference>
<organism evidence="2 3">
    <name type="scientific">Erythranthe guttata</name>
    <name type="common">Yellow monkey flower</name>
    <name type="synonym">Mimulus guttatus</name>
    <dbReference type="NCBI Taxonomy" id="4155"/>
    <lineage>
        <taxon>Eukaryota</taxon>
        <taxon>Viridiplantae</taxon>
        <taxon>Streptophyta</taxon>
        <taxon>Embryophyta</taxon>
        <taxon>Tracheophyta</taxon>
        <taxon>Spermatophyta</taxon>
        <taxon>Magnoliopsida</taxon>
        <taxon>eudicotyledons</taxon>
        <taxon>Gunneridae</taxon>
        <taxon>Pentapetalae</taxon>
        <taxon>asterids</taxon>
        <taxon>lamiids</taxon>
        <taxon>Lamiales</taxon>
        <taxon>Phrymaceae</taxon>
        <taxon>Erythranthe</taxon>
    </lineage>
</organism>
<evidence type="ECO:0000313" key="2">
    <source>
        <dbReference type="EMBL" id="EYU41163.1"/>
    </source>
</evidence>
<reference evidence="2 3" key="1">
    <citation type="journal article" date="2013" name="Proc. Natl. Acad. Sci. U.S.A.">
        <title>Fine-scale variation in meiotic recombination in Mimulus inferred from population shotgun sequencing.</title>
        <authorList>
            <person name="Hellsten U."/>
            <person name="Wright K.M."/>
            <person name="Jenkins J."/>
            <person name="Shu S."/>
            <person name="Yuan Y."/>
            <person name="Wessler S.R."/>
            <person name="Schmutz J."/>
            <person name="Willis J.H."/>
            <person name="Rokhsar D.S."/>
        </authorList>
    </citation>
    <scope>NUCLEOTIDE SEQUENCE [LARGE SCALE GENOMIC DNA]</scope>
    <source>
        <strain evidence="3">cv. DUN x IM62</strain>
    </source>
</reference>
<dbReference type="Pfam" id="PF08387">
    <property type="entry name" value="FBD"/>
    <property type="match status" value="1"/>
</dbReference>
<dbReference type="Proteomes" id="UP000030748">
    <property type="component" value="Unassembled WGS sequence"/>
</dbReference>
<dbReference type="AlphaFoldDB" id="A0A022RMZ9"/>
<dbReference type="SUPFAM" id="SSF81383">
    <property type="entry name" value="F-box domain"/>
    <property type="match status" value="1"/>
</dbReference>
<dbReference type="InterPro" id="IPR036047">
    <property type="entry name" value="F-box-like_dom_sf"/>
</dbReference>
<dbReference type="InterPro" id="IPR055411">
    <property type="entry name" value="LRR_FXL15/At3g58940/PEG3-like"/>
</dbReference>
<dbReference type="InterPro" id="IPR032675">
    <property type="entry name" value="LRR_dom_sf"/>
</dbReference>
<dbReference type="PANTHER" id="PTHR31900">
    <property type="entry name" value="F-BOX/RNI SUPERFAMILY PROTEIN-RELATED"/>
    <property type="match status" value="1"/>
</dbReference>
<dbReference type="InterPro" id="IPR050232">
    <property type="entry name" value="FBL13/AtMIF1-like"/>
</dbReference>
<dbReference type="PANTHER" id="PTHR31900:SF34">
    <property type="entry name" value="EMB|CAB62440.1-RELATED"/>
    <property type="match status" value="1"/>
</dbReference>
<dbReference type="CDD" id="cd22160">
    <property type="entry name" value="F-box_AtFBL13-like"/>
    <property type="match status" value="1"/>
</dbReference>
<feature type="domain" description="FBD" evidence="1">
    <location>
        <begin position="224"/>
        <end position="296"/>
    </location>
</feature>
<dbReference type="Pfam" id="PF24758">
    <property type="entry name" value="LRR_At5g56370"/>
    <property type="match status" value="1"/>
</dbReference>
<dbReference type="InterPro" id="IPR001810">
    <property type="entry name" value="F-box_dom"/>
</dbReference>
<dbReference type="InterPro" id="IPR006566">
    <property type="entry name" value="FBD"/>
</dbReference>
<proteinExistence type="predicted"/>
<accession>A0A022RMZ9</accession>
<dbReference type="EMBL" id="KI630359">
    <property type="protein sequence ID" value="EYU41163.1"/>
    <property type="molecule type" value="Genomic_DNA"/>
</dbReference>
<keyword evidence="3" id="KW-1185">Reference proteome</keyword>
<dbReference type="SUPFAM" id="SSF52047">
    <property type="entry name" value="RNI-like"/>
    <property type="match status" value="1"/>
</dbReference>
<dbReference type="SMART" id="SM00579">
    <property type="entry name" value="FBD"/>
    <property type="match status" value="1"/>
</dbReference>
<evidence type="ECO:0000313" key="3">
    <source>
        <dbReference type="Proteomes" id="UP000030748"/>
    </source>
</evidence>
<dbReference type="Pfam" id="PF00646">
    <property type="entry name" value="F-box"/>
    <property type="match status" value="1"/>
</dbReference>
<evidence type="ECO:0000259" key="1">
    <source>
        <dbReference type="SMART" id="SM00579"/>
    </source>
</evidence>
<sequence length="298" mass="34521">MAIMERDRRSRQKQNTVPIDRLSDLPDSILTHILSFLPTKFSVRTSILGQRWRFPWAYVSNLIFRDDSQKSINRVLLLRKMQKVNTFCLSDDDDRYRYINKENGAQCKKYQIDTDTWITLAVERNVQILHLCYSSWRDEDFLLGLPGCLFTCKTLVHLKLESCGIIPVRVAVCFPRLEKLHLLYVQYEADESLPNLLSGCPVLEDMEPREETKGWKEPPQQVPACLLSHLRIIKLPNIGGEKHEFEIIKYLLRNANVLERMEISYPGSLSSNEENNMLKKISLFQRGSKACKVAFGAA</sequence>
<gene>
    <name evidence="2" type="ORF">MIMGU_mgv1a023667mg</name>
</gene>
<dbReference type="InterPro" id="IPR053781">
    <property type="entry name" value="F-box_AtFBL13-like"/>
</dbReference>
<name>A0A022RMZ9_ERYGU</name>
<dbReference type="STRING" id="4155.A0A022RMZ9"/>
<protein>
    <recommendedName>
        <fullName evidence="1">FBD domain-containing protein</fullName>
    </recommendedName>
</protein>